<evidence type="ECO:0000313" key="2">
    <source>
        <dbReference type="EMBL" id="PNF76946.1"/>
    </source>
</evidence>
<dbReference type="AlphaFoldDB" id="A0A8E2U1P6"/>
<keyword evidence="1" id="KW-1133">Transmembrane helix</keyword>
<feature type="transmembrane region" description="Helical" evidence="1">
    <location>
        <begin position="12"/>
        <end position="34"/>
    </location>
</feature>
<sequence>MNNYNEPVVALELCRFCAHCIAAIVVAGMLFIGLIGSWSVALNVGLIPLLALAASDLLARRQEHALQSAIRA</sequence>
<dbReference type="RefSeq" id="WP_008570819.1">
    <property type="nucleotide sequence ID" value="NZ_CP065721.1"/>
</dbReference>
<organism evidence="2 3">
    <name type="scientific">Stutzerimonas degradans</name>
    <dbReference type="NCBI Taxonomy" id="2968968"/>
    <lineage>
        <taxon>Bacteria</taxon>
        <taxon>Pseudomonadati</taxon>
        <taxon>Pseudomonadota</taxon>
        <taxon>Gammaproteobacteria</taxon>
        <taxon>Pseudomonadales</taxon>
        <taxon>Pseudomonadaceae</taxon>
        <taxon>Stutzerimonas</taxon>
    </lineage>
</organism>
<keyword evidence="3" id="KW-1185">Reference proteome</keyword>
<comment type="caution">
    <text evidence="2">The sequence shown here is derived from an EMBL/GenBank/DDBJ whole genome shotgun (WGS) entry which is preliminary data.</text>
</comment>
<name>A0A8E2U1P6_9GAMM</name>
<proteinExistence type="predicted"/>
<evidence type="ECO:0000256" key="1">
    <source>
        <dbReference type="SAM" id="Phobius"/>
    </source>
</evidence>
<dbReference type="EMBL" id="POUK01000003">
    <property type="protein sequence ID" value="PNF76946.1"/>
    <property type="molecule type" value="Genomic_DNA"/>
</dbReference>
<reference evidence="2 3" key="1">
    <citation type="submission" date="2018-01" db="EMBL/GenBank/DDBJ databases">
        <title>Denitrification phenotypes of diverse strains of Pseudomonas stutzeri.</title>
        <authorList>
            <person name="Milligan D.A."/>
            <person name="Bergaust L."/>
            <person name="Bakken L.R."/>
            <person name="Frostegard A."/>
        </authorList>
    </citation>
    <scope>NUCLEOTIDE SEQUENCE [LARGE SCALE GENOMIC DNA]</scope>
    <source>
        <strain evidence="2 3">DSM 50238</strain>
    </source>
</reference>
<dbReference type="Proteomes" id="UP000235881">
    <property type="component" value="Unassembled WGS sequence"/>
</dbReference>
<gene>
    <name evidence="2" type="ORF">CXK95_10825</name>
</gene>
<keyword evidence="1" id="KW-0472">Membrane</keyword>
<accession>A0A8E2U1P6</accession>
<keyword evidence="1" id="KW-0812">Transmembrane</keyword>
<protein>
    <submittedName>
        <fullName evidence="2">Uncharacterized protein</fullName>
    </submittedName>
</protein>
<evidence type="ECO:0000313" key="3">
    <source>
        <dbReference type="Proteomes" id="UP000235881"/>
    </source>
</evidence>